<dbReference type="GO" id="GO:0005524">
    <property type="term" value="F:ATP binding"/>
    <property type="evidence" value="ECO:0007669"/>
    <property type="project" value="UniProtKB-UniRule"/>
</dbReference>
<dbReference type="RefSeq" id="WP_098503775.1">
    <property type="nucleotide sequence ID" value="NZ_PDJQ01000001.1"/>
</dbReference>
<evidence type="ECO:0000256" key="1">
    <source>
        <dbReference type="ARBA" id="ARBA00004496"/>
    </source>
</evidence>
<comment type="catalytic activity">
    <reaction evidence="15 16">
        <text>2 cob(II)alamin + reduced [electron-transfer flavoprotein] + 2 ATP = 2 adenosylcob(III)alamin + 2 triphosphate + oxidized [electron-transfer flavoprotein] + 3 H(+)</text>
        <dbReference type="Rhea" id="RHEA:28671"/>
        <dbReference type="Rhea" id="RHEA-COMP:10685"/>
        <dbReference type="Rhea" id="RHEA-COMP:10686"/>
        <dbReference type="ChEBI" id="CHEBI:15378"/>
        <dbReference type="ChEBI" id="CHEBI:16304"/>
        <dbReference type="ChEBI" id="CHEBI:18036"/>
        <dbReference type="ChEBI" id="CHEBI:18408"/>
        <dbReference type="ChEBI" id="CHEBI:30616"/>
        <dbReference type="ChEBI" id="CHEBI:57692"/>
        <dbReference type="ChEBI" id="CHEBI:58307"/>
        <dbReference type="EC" id="2.5.1.17"/>
    </reaction>
</comment>
<evidence type="ECO:0000256" key="14">
    <source>
        <dbReference type="ARBA" id="ARBA00048555"/>
    </source>
</evidence>
<evidence type="ECO:0000256" key="13">
    <source>
        <dbReference type="ARBA" id="ARBA00033354"/>
    </source>
</evidence>
<evidence type="ECO:0000256" key="10">
    <source>
        <dbReference type="ARBA" id="ARBA00022840"/>
    </source>
</evidence>
<evidence type="ECO:0000256" key="16">
    <source>
        <dbReference type="RuleBase" id="RU366026"/>
    </source>
</evidence>
<feature type="domain" description="Cobalamin adenosyltransferase-like" evidence="17">
    <location>
        <begin position="7"/>
        <end position="171"/>
    </location>
</feature>
<evidence type="ECO:0000313" key="19">
    <source>
        <dbReference type="Proteomes" id="UP000223071"/>
    </source>
</evidence>
<dbReference type="AlphaFoldDB" id="A0A2A9HEF6"/>
<dbReference type="SUPFAM" id="SSF89028">
    <property type="entry name" value="Cobalamin adenosyltransferase-like"/>
    <property type="match status" value="1"/>
</dbReference>
<evidence type="ECO:0000256" key="3">
    <source>
        <dbReference type="ARBA" id="ARBA00007487"/>
    </source>
</evidence>
<evidence type="ECO:0000313" key="18">
    <source>
        <dbReference type="EMBL" id="PFG74384.1"/>
    </source>
</evidence>
<accession>A0A2A9HEF6</accession>
<keyword evidence="8 16" id="KW-0808">Transferase</keyword>
<comment type="catalytic activity">
    <reaction evidence="14 16">
        <text>2 cob(II)yrinate a,c diamide + reduced [electron-transfer flavoprotein] + 2 ATP = 2 adenosylcob(III)yrinate a,c-diamide + 2 triphosphate + oxidized [electron-transfer flavoprotein] + 3 H(+)</text>
        <dbReference type="Rhea" id="RHEA:11528"/>
        <dbReference type="Rhea" id="RHEA-COMP:10685"/>
        <dbReference type="Rhea" id="RHEA-COMP:10686"/>
        <dbReference type="ChEBI" id="CHEBI:15378"/>
        <dbReference type="ChEBI" id="CHEBI:18036"/>
        <dbReference type="ChEBI" id="CHEBI:30616"/>
        <dbReference type="ChEBI" id="CHEBI:57692"/>
        <dbReference type="ChEBI" id="CHEBI:58307"/>
        <dbReference type="ChEBI" id="CHEBI:58503"/>
        <dbReference type="ChEBI" id="CHEBI:58537"/>
        <dbReference type="EC" id="2.5.1.17"/>
    </reaction>
</comment>
<dbReference type="Proteomes" id="UP000223071">
    <property type="component" value="Unassembled WGS sequence"/>
</dbReference>
<dbReference type="InterPro" id="IPR029499">
    <property type="entry name" value="PduO-typ"/>
</dbReference>
<dbReference type="Gene3D" id="1.20.1200.10">
    <property type="entry name" value="Cobalamin adenosyltransferase-like"/>
    <property type="match status" value="1"/>
</dbReference>
<evidence type="ECO:0000256" key="12">
    <source>
        <dbReference type="ARBA" id="ARBA00033334"/>
    </source>
</evidence>
<keyword evidence="10 16" id="KW-0067">ATP-binding</keyword>
<dbReference type="FunFam" id="1.20.1200.10:FF:000003">
    <property type="entry name" value="ATP:cob(I)alamin adenosyltransferase"/>
    <property type="match status" value="1"/>
</dbReference>
<dbReference type="NCBIfam" id="TIGR00636">
    <property type="entry name" value="PduO_Nterm"/>
    <property type="match status" value="1"/>
</dbReference>
<organism evidence="18 19">
    <name type="scientific">Tepidiforma thermophila (strain KCTC 52669 / CGMCC 1.13589 / G233)</name>
    <dbReference type="NCBI Taxonomy" id="2761530"/>
    <lineage>
        <taxon>Bacteria</taxon>
        <taxon>Bacillati</taxon>
        <taxon>Chloroflexota</taxon>
        <taxon>Tepidiformia</taxon>
        <taxon>Tepidiformales</taxon>
        <taxon>Tepidiformaceae</taxon>
        <taxon>Tepidiforma</taxon>
    </lineage>
</organism>
<evidence type="ECO:0000256" key="9">
    <source>
        <dbReference type="ARBA" id="ARBA00022741"/>
    </source>
</evidence>
<comment type="pathway">
    <text evidence="2 16">Cofactor biosynthesis; adenosylcobalamin biosynthesis; adenosylcobalamin from cob(II)yrinate a,c-diamide: step 2/7.</text>
</comment>
<evidence type="ECO:0000256" key="2">
    <source>
        <dbReference type="ARBA" id="ARBA00005121"/>
    </source>
</evidence>
<dbReference type="PANTHER" id="PTHR12213:SF0">
    <property type="entry name" value="CORRINOID ADENOSYLTRANSFERASE MMAB"/>
    <property type="match status" value="1"/>
</dbReference>
<comment type="caution">
    <text evidence="18">The sequence shown here is derived from an EMBL/GenBank/DDBJ whole genome shotgun (WGS) entry which is preliminary data.</text>
</comment>
<dbReference type="Pfam" id="PF01923">
    <property type="entry name" value="Cob_adeno_trans"/>
    <property type="match status" value="1"/>
</dbReference>
<keyword evidence="19" id="KW-1185">Reference proteome</keyword>
<dbReference type="GO" id="GO:0008817">
    <property type="term" value="F:corrinoid adenosyltransferase activity"/>
    <property type="evidence" value="ECO:0007669"/>
    <property type="project" value="UniProtKB-UniRule"/>
</dbReference>
<evidence type="ECO:0000259" key="17">
    <source>
        <dbReference type="Pfam" id="PF01923"/>
    </source>
</evidence>
<evidence type="ECO:0000256" key="11">
    <source>
        <dbReference type="ARBA" id="ARBA00031529"/>
    </source>
</evidence>
<keyword evidence="7 16" id="KW-0169">Cobalamin biosynthesis</keyword>
<comment type="similarity">
    <text evidence="3 16">Belongs to the Cob(I)alamin adenosyltransferase family.</text>
</comment>
<reference evidence="18 19" key="1">
    <citation type="submission" date="2017-09" db="EMBL/GenBank/DDBJ databases">
        <title>Sequencing the genomes of two abundant thermophiles in Great Basin hot springs: Thermocrinis jamiesonii and novel Chloroflexi Thermoflexus hugenholtzii.</title>
        <authorList>
            <person name="Hedlund B."/>
        </authorList>
    </citation>
    <scope>NUCLEOTIDE SEQUENCE [LARGE SCALE GENOMIC DNA]</scope>
    <source>
        <strain evidence="18 19">G233</strain>
    </source>
</reference>
<comment type="subcellular location">
    <subcellularLocation>
        <location evidence="1">Cytoplasm</location>
    </subcellularLocation>
</comment>
<evidence type="ECO:0000256" key="6">
    <source>
        <dbReference type="ARBA" id="ARBA00022490"/>
    </source>
</evidence>
<dbReference type="GO" id="GO:0009236">
    <property type="term" value="P:cobalamin biosynthetic process"/>
    <property type="evidence" value="ECO:0007669"/>
    <property type="project" value="UniProtKB-UniRule"/>
</dbReference>
<keyword evidence="6" id="KW-0963">Cytoplasm</keyword>
<proteinExistence type="inferred from homology"/>
<protein>
    <recommendedName>
        <fullName evidence="5 16">Corrinoid adenosyltransferase</fullName>
        <ecNumber evidence="4 16">2.5.1.17</ecNumber>
    </recommendedName>
    <alternativeName>
        <fullName evidence="11 16">Cob(II)alamin adenosyltransferase</fullName>
    </alternativeName>
    <alternativeName>
        <fullName evidence="13 16">Cob(II)yrinic acid a,c-diamide adenosyltransferase</fullName>
    </alternativeName>
    <alternativeName>
        <fullName evidence="12 16">Cobinamide/cobalamin adenosyltransferase</fullName>
    </alternativeName>
</protein>
<dbReference type="PANTHER" id="PTHR12213">
    <property type="entry name" value="CORRINOID ADENOSYLTRANSFERASE"/>
    <property type="match status" value="1"/>
</dbReference>
<dbReference type="EMBL" id="PDJQ01000001">
    <property type="protein sequence ID" value="PFG74384.1"/>
    <property type="molecule type" value="Genomic_DNA"/>
</dbReference>
<dbReference type="UniPathway" id="UPA00148">
    <property type="reaction ID" value="UER00233"/>
</dbReference>
<evidence type="ECO:0000256" key="15">
    <source>
        <dbReference type="ARBA" id="ARBA00048692"/>
    </source>
</evidence>
<keyword evidence="9 16" id="KW-0547">Nucleotide-binding</keyword>
<sequence length="188" mass="20908">MVRINRVYTRAGDTGTTALGGGQRVPKESLRIEAYGTVDELNSVLGVAIASGLDPSMRERFHIIQQVLFNLGSDLCILEEDKERLPVPRVEPRHVEQLEGWIDEWNDALEPLTSFILPGGDLAAAQLHVARTVCRRAERAVVALSREEPIGAEVIPFLNRLSDFLFVAARYQAKLAGVGDILWDSRKY</sequence>
<name>A0A2A9HEF6_TEPT2</name>
<evidence type="ECO:0000256" key="5">
    <source>
        <dbReference type="ARBA" id="ARBA00020963"/>
    </source>
</evidence>
<evidence type="ECO:0000256" key="7">
    <source>
        <dbReference type="ARBA" id="ARBA00022573"/>
    </source>
</evidence>
<evidence type="ECO:0000256" key="4">
    <source>
        <dbReference type="ARBA" id="ARBA00012454"/>
    </source>
</evidence>
<dbReference type="EC" id="2.5.1.17" evidence="4 16"/>
<dbReference type="InterPro" id="IPR016030">
    <property type="entry name" value="CblAdoTrfase-like"/>
</dbReference>
<dbReference type="GO" id="GO:0005737">
    <property type="term" value="C:cytoplasm"/>
    <property type="evidence" value="ECO:0007669"/>
    <property type="project" value="UniProtKB-SubCell"/>
</dbReference>
<gene>
    <name evidence="18" type="ORF">A9A59_1606</name>
</gene>
<evidence type="ECO:0000256" key="8">
    <source>
        <dbReference type="ARBA" id="ARBA00022679"/>
    </source>
</evidence>
<dbReference type="InterPro" id="IPR036451">
    <property type="entry name" value="CblAdoTrfase-like_sf"/>
</dbReference>